<evidence type="ECO:0000259" key="1">
    <source>
        <dbReference type="Pfam" id="PF07883"/>
    </source>
</evidence>
<proteinExistence type="predicted"/>
<dbReference type="SUPFAM" id="SSF51182">
    <property type="entry name" value="RmlC-like cupins"/>
    <property type="match status" value="1"/>
</dbReference>
<dbReference type="Proteomes" id="UP001299970">
    <property type="component" value="Unassembled WGS sequence"/>
</dbReference>
<dbReference type="PANTHER" id="PTHR36440">
    <property type="entry name" value="PUTATIVE (AFU_ORTHOLOGUE AFUA_8G07350)-RELATED"/>
    <property type="match status" value="1"/>
</dbReference>
<dbReference type="InterPro" id="IPR013096">
    <property type="entry name" value="Cupin_2"/>
</dbReference>
<dbReference type="InterPro" id="IPR011051">
    <property type="entry name" value="RmlC_Cupin_sf"/>
</dbReference>
<gene>
    <name evidence="2" type="ORF">MMF94_20165</name>
</gene>
<accession>A0ABS9THI4</accession>
<evidence type="ECO:0000313" key="2">
    <source>
        <dbReference type="EMBL" id="MCH6168010.1"/>
    </source>
</evidence>
<dbReference type="Gene3D" id="2.60.120.10">
    <property type="entry name" value="Jelly Rolls"/>
    <property type="match status" value="1"/>
</dbReference>
<feature type="domain" description="Cupin type-2" evidence="1">
    <location>
        <begin position="20"/>
        <end position="88"/>
    </location>
</feature>
<comment type="caution">
    <text evidence="2">The sequence shown here is derived from an EMBL/GenBank/DDBJ whole genome shotgun (WGS) entry which is preliminary data.</text>
</comment>
<reference evidence="2 3" key="1">
    <citation type="submission" date="2022-03" db="EMBL/GenBank/DDBJ databases">
        <title>Pseudonocardia alaer sp. nov., a novel actinomycete isolated from reed forest soil.</title>
        <authorList>
            <person name="Wang L."/>
        </authorList>
    </citation>
    <scope>NUCLEOTIDE SEQUENCE [LARGE SCALE GENOMIC DNA]</scope>
    <source>
        <strain evidence="2 3">Y-16303</strain>
    </source>
</reference>
<dbReference type="Pfam" id="PF07883">
    <property type="entry name" value="Cupin_2"/>
    <property type="match status" value="1"/>
</dbReference>
<organism evidence="2 3">
    <name type="scientific">Pseudonocardia alaniniphila</name>
    <dbReference type="NCBI Taxonomy" id="75291"/>
    <lineage>
        <taxon>Bacteria</taxon>
        <taxon>Bacillati</taxon>
        <taxon>Actinomycetota</taxon>
        <taxon>Actinomycetes</taxon>
        <taxon>Pseudonocardiales</taxon>
        <taxon>Pseudonocardiaceae</taxon>
        <taxon>Pseudonocardia</taxon>
    </lineage>
</organism>
<dbReference type="EMBL" id="JAKXMK010000016">
    <property type="protein sequence ID" value="MCH6168010.1"/>
    <property type="molecule type" value="Genomic_DNA"/>
</dbReference>
<dbReference type="InterPro" id="IPR014710">
    <property type="entry name" value="RmlC-like_jellyroll"/>
</dbReference>
<dbReference type="RefSeq" id="WP_241038654.1">
    <property type="nucleotide sequence ID" value="NZ_BAAAJF010000012.1"/>
</dbReference>
<name>A0ABS9THI4_9PSEU</name>
<keyword evidence="3" id="KW-1185">Reference proteome</keyword>
<dbReference type="InterPro" id="IPR053146">
    <property type="entry name" value="QDO-like"/>
</dbReference>
<protein>
    <submittedName>
        <fullName evidence="2">Cupin domain-containing protein</fullName>
    </submittedName>
</protein>
<evidence type="ECO:0000313" key="3">
    <source>
        <dbReference type="Proteomes" id="UP001299970"/>
    </source>
</evidence>
<dbReference type="PANTHER" id="PTHR36440:SF1">
    <property type="entry name" value="PUTATIVE (AFU_ORTHOLOGUE AFUA_8G07350)-RELATED"/>
    <property type="match status" value="1"/>
</dbReference>
<sequence>MGNVRTNKAVGADTGGAWALVEVQVTGAGPPLHQHDREDEAFYVLEGRARVWVGDAEFEAEAGSFVLGPRGVPHTFAGQPGGDLKLLVLIAPAGFEQMFDEIAQLSEAEQLDPSVLGGITARYGVQTLGPPRR</sequence>